<comment type="caution">
    <text evidence="1">The sequence shown here is derived from an EMBL/GenBank/DDBJ whole genome shotgun (WGS) entry which is preliminary data.</text>
</comment>
<evidence type="ECO:0000313" key="2">
    <source>
        <dbReference type="Proteomes" id="UP000470875"/>
    </source>
</evidence>
<dbReference type="EMBL" id="VULO01000010">
    <property type="protein sequence ID" value="MSS84853.1"/>
    <property type="molecule type" value="Genomic_DNA"/>
</dbReference>
<dbReference type="Proteomes" id="UP000470875">
    <property type="component" value="Unassembled WGS sequence"/>
</dbReference>
<name>A0A6N7W8M7_9ACTO</name>
<keyword evidence="2" id="KW-1185">Reference proteome</keyword>
<gene>
    <name evidence="1" type="ORF">FYJ24_08765</name>
</gene>
<protein>
    <submittedName>
        <fullName evidence="1">Uncharacterized protein</fullName>
    </submittedName>
</protein>
<sequence>MYAQQGWTAEKSIEKALENAWTGDTWGGCRRFERLGPLDVHLLAMAIPEACLRDRHNNAPTAGQLIQVVLTNPGNAMIGGYRIEVPRADERISIDALWIRGSDPKTAWGWLEKQLPGLSGSHSPDEASVRRDQAGGMWVRMWWD</sequence>
<dbReference type="RefSeq" id="WP_154545580.1">
    <property type="nucleotide sequence ID" value="NZ_VULO01000010.1"/>
</dbReference>
<organism evidence="1 2">
    <name type="scientific">Scrofimicrobium canadense</name>
    <dbReference type="NCBI Taxonomy" id="2652290"/>
    <lineage>
        <taxon>Bacteria</taxon>
        <taxon>Bacillati</taxon>
        <taxon>Actinomycetota</taxon>
        <taxon>Actinomycetes</taxon>
        <taxon>Actinomycetales</taxon>
        <taxon>Actinomycetaceae</taxon>
        <taxon>Scrofimicrobium</taxon>
    </lineage>
</organism>
<reference evidence="1 2" key="1">
    <citation type="submission" date="2019-08" db="EMBL/GenBank/DDBJ databases">
        <title>In-depth cultivation of the pig gut microbiome towards novel bacterial diversity and tailored functional studies.</title>
        <authorList>
            <person name="Wylensek D."/>
            <person name="Hitch T.C.A."/>
            <person name="Clavel T."/>
        </authorList>
    </citation>
    <scope>NUCLEOTIDE SEQUENCE [LARGE SCALE GENOMIC DNA]</scope>
    <source>
        <strain evidence="1 2">WB03_NA08</strain>
    </source>
</reference>
<dbReference type="AlphaFoldDB" id="A0A6N7W8M7"/>
<proteinExistence type="predicted"/>
<accession>A0A6N7W8M7</accession>
<evidence type="ECO:0000313" key="1">
    <source>
        <dbReference type="EMBL" id="MSS84853.1"/>
    </source>
</evidence>